<dbReference type="Gene3D" id="1.10.10.10">
    <property type="entry name" value="Winged helix-like DNA-binding domain superfamily/Winged helix DNA-binding domain"/>
    <property type="match status" value="1"/>
</dbReference>
<comment type="caution">
    <text evidence="2">The sequence shown here is derived from an EMBL/GenBank/DDBJ whole genome shotgun (WGS) entry which is preliminary data.</text>
</comment>
<dbReference type="SUPFAM" id="SSF46785">
    <property type="entry name" value="Winged helix' DNA-binding domain"/>
    <property type="match status" value="1"/>
</dbReference>
<accession>A0A943HIJ7</accession>
<dbReference type="GO" id="GO:0005829">
    <property type="term" value="C:cytosol"/>
    <property type="evidence" value="ECO:0007669"/>
    <property type="project" value="TreeGrafter"/>
</dbReference>
<dbReference type="NCBIfam" id="TIGR00738">
    <property type="entry name" value="rrf2_super"/>
    <property type="match status" value="1"/>
</dbReference>
<dbReference type="PANTHER" id="PTHR33221:SF5">
    <property type="entry name" value="HTH-TYPE TRANSCRIPTIONAL REGULATOR ISCR"/>
    <property type="match status" value="1"/>
</dbReference>
<sequence length="146" mass="16201">MKFSTRDRYALRLMVELANRPNDLIPLKEISDKQRISLKYLEQIVTPLAKAGLVSSVRGAQGGYRLARSAAEITSGEILRAVEGELTAIPCLASSVDCPHRGQCHTLDFWSGLNDLINKYVDGITLEQLRTMPEVPEISENSETDL</sequence>
<dbReference type="Proteomes" id="UP000759273">
    <property type="component" value="Unassembled WGS sequence"/>
</dbReference>
<dbReference type="PROSITE" id="PS51197">
    <property type="entry name" value="HTH_RRF2_2"/>
    <property type="match status" value="1"/>
</dbReference>
<dbReference type="GO" id="GO:0003677">
    <property type="term" value="F:DNA binding"/>
    <property type="evidence" value="ECO:0007669"/>
    <property type="project" value="UniProtKB-KW"/>
</dbReference>
<proteinExistence type="predicted"/>
<evidence type="ECO:0000313" key="3">
    <source>
        <dbReference type="Proteomes" id="UP000759273"/>
    </source>
</evidence>
<dbReference type="InterPro" id="IPR030489">
    <property type="entry name" value="TR_Rrf2-type_CS"/>
</dbReference>
<evidence type="ECO:0000256" key="1">
    <source>
        <dbReference type="ARBA" id="ARBA00023125"/>
    </source>
</evidence>
<dbReference type="PROSITE" id="PS01332">
    <property type="entry name" value="HTH_RRF2_1"/>
    <property type="match status" value="1"/>
</dbReference>
<dbReference type="InterPro" id="IPR036388">
    <property type="entry name" value="WH-like_DNA-bd_sf"/>
</dbReference>
<reference evidence="2" key="1">
    <citation type="submission" date="2021-02" db="EMBL/GenBank/DDBJ databases">
        <title>Infant gut strain persistence is associated with maternal origin, phylogeny, and functional potential including surface adhesion and iron acquisition.</title>
        <authorList>
            <person name="Lou Y.C."/>
        </authorList>
    </citation>
    <scope>NUCLEOTIDE SEQUENCE</scope>
    <source>
        <strain evidence="2">L3_101_000M1_dasL3_101_000M1_concoct_87</strain>
    </source>
</reference>
<dbReference type="InterPro" id="IPR000944">
    <property type="entry name" value="Tscrpt_reg_Rrf2"/>
</dbReference>
<organism evidence="2 3">
    <name type="scientific">Subdoligranulum variabile</name>
    <dbReference type="NCBI Taxonomy" id="214851"/>
    <lineage>
        <taxon>Bacteria</taxon>
        <taxon>Bacillati</taxon>
        <taxon>Bacillota</taxon>
        <taxon>Clostridia</taxon>
        <taxon>Eubacteriales</taxon>
        <taxon>Oscillospiraceae</taxon>
        <taxon>Subdoligranulum</taxon>
    </lineage>
</organism>
<gene>
    <name evidence="2" type="ORF">KHY36_11350</name>
</gene>
<name>A0A943HIJ7_9FIRM</name>
<keyword evidence="1" id="KW-0238">DNA-binding</keyword>
<dbReference type="EMBL" id="JAGZGG010000030">
    <property type="protein sequence ID" value="MBS5333108.1"/>
    <property type="molecule type" value="Genomic_DNA"/>
</dbReference>
<dbReference type="GO" id="GO:0003700">
    <property type="term" value="F:DNA-binding transcription factor activity"/>
    <property type="evidence" value="ECO:0007669"/>
    <property type="project" value="TreeGrafter"/>
</dbReference>
<protein>
    <submittedName>
        <fullName evidence="2">RrF2 family transcriptional regulator</fullName>
    </submittedName>
</protein>
<dbReference type="InterPro" id="IPR036390">
    <property type="entry name" value="WH_DNA-bd_sf"/>
</dbReference>
<dbReference type="AlphaFoldDB" id="A0A943HIJ7"/>
<dbReference type="Pfam" id="PF02082">
    <property type="entry name" value="Rrf2"/>
    <property type="match status" value="1"/>
</dbReference>
<dbReference type="PANTHER" id="PTHR33221">
    <property type="entry name" value="WINGED HELIX-TURN-HELIX TRANSCRIPTIONAL REGULATOR, RRF2 FAMILY"/>
    <property type="match status" value="1"/>
</dbReference>
<evidence type="ECO:0000313" key="2">
    <source>
        <dbReference type="EMBL" id="MBS5333108.1"/>
    </source>
</evidence>